<dbReference type="GO" id="GO:0044423">
    <property type="term" value="C:virion component"/>
    <property type="evidence" value="ECO:0007669"/>
    <property type="project" value="UniProtKB-KW"/>
</dbReference>
<evidence type="ECO:0000256" key="11">
    <source>
        <dbReference type="ARBA" id="ARBA00022844"/>
    </source>
</evidence>
<dbReference type="GO" id="GO:0046761">
    <property type="term" value="P:viral budding from plasma membrane"/>
    <property type="evidence" value="ECO:0007669"/>
    <property type="project" value="InterPro"/>
</dbReference>
<evidence type="ECO:0000256" key="9">
    <source>
        <dbReference type="ARBA" id="ARBA00022771"/>
    </source>
</evidence>
<dbReference type="RefSeq" id="YP_010839765.1">
    <property type="nucleotide sequence ID" value="NC_078101.1"/>
</dbReference>
<keyword evidence="3" id="KW-1032">Host cell membrane</keyword>
<keyword evidence="8" id="KW-0479">Metal-binding</keyword>
<reference evidence="20 21" key="1">
    <citation type="submission" date="2017-06" db="EMBL/GenBank/DDBJ databases">
        <title>Novel arenaviruses identified in rodents from Yunnan and Guizhou Province, China.</title>
        <authorList>
            <person name="Li K."/>
            <person name="Zhang Y.-Z."/>
        </authorList>
    </citation>
    <scope>NUCLEOTIDE SEQUENCE [LARGE SCALE GENOMIC DNA]</scope>
    <source>
        <strain evidence="20">KS4</strain>
    </source>
</reference>
<name>A0A2U8QND6_9VIRU</name>
<dbReference type="InterPro" id="IPR024183">
    <property type="entry name" value="RING_finger_Z_arenaviridae"/>
</dbReference>
<evidence type="ECO:0000256" key="2">
    <source>
        <dbReference type="ARBA" id="ARBA00022462"/>
    </source>
</evidence>
<keyword evidence="5" id="KW-1188">Viral release from host cell</keyword>
<keyword evidence="21" id="KW-1185">Reference proteome</keyword>
<keyword evidence="12" id="KW-1043">Host membrane</keyword>
<keyword evidence="15" id="KW-0449">Lipoprotein</keyword>
<evidence type="ECO:0000256" key="7">
    <source>
        <dbReference type="ARBA" id="ARBA00022707"/>
    </source>
</evidence>
<dbReference type="PIRSF" id="PIRSF004030">
    <property type="entry name" value="Z_ArenaV"/>
    <property type="match status" value="1"/>
</dbReference>
<dbReference type="GeneID" id="80549747"/>
<evidence type="ECO:0000256" key="13">
    <source>
        <dbReference type="ARBA" id="ARBA00023136"/>
    </source>
</evidence>
<keyword evidence="11" id="KW-0946">Virion</keyword>
<dbReference type="GO" id="GO:0003723">
    <property type="term" value="F:RNA binding"/>
    <property type="evidence" value="ECO:0007669"/>
    <property type="project" value="InterPro"/>
</dbReference>
<sequence>MGHQGSKPQRATAKQVQRAPLTSDTSHYGPVYCKSCWFERKGLVSCNNHYLCMNCLTLFLGASERCPICKMPLPTHLELVTAPSAPPM</sequence>
<organism evidence="20 21">
    <name type="scientific">Lijiang virus</name>
    <dbReference type="NCBI Taxonomy" id="2201415"/>
    <lineage>
        <taxon>Viruses</taxon>
        <taxon>Riboviria</taxon>
        <taxon>Orthornavirae</taxon>
        <taxon>Negarnaviricota</taxon>
        <taxon>Polyploviricotina</taxon>
        <taxon>Bunyaviricetes</taxon>
        <taxon>Hareavirales</taxon>
        <taxon>Arenaviridae</taxon>
        <taxon>Mammarenavirus</taxon>
        <taxon>Mammarenavirus lijiangense</taxon>
    </lineage>
</organism>
<keyword evidence="7 17" id="KW-0519">Myristate</keyword>
<dbReference type="Proteomes" id="UP000503361">
    <property type="component" value="Genome"/>
</dbReference>
<dbReference type="KEGG" id="vg:80549747"/>
<dbReference type="SUPFAM" id="SSF57850">
    <property type="entry name" value="RING/U-box"/>
    <property type="match status" value="1"/>
</dbReference>
<evidence type="ECO:0000256" key="17">
    <source>
        <dbReference type="PIRSR" id="PIRSR004030-1"/>
    </source>
</evidence>
<keyword evidence="9" id="KW-0863">Zinc-finger</keyword>
<evidence type="ECO:0000256" key="14">
    <source>
        <dbReference type="ARBA" id="ARBA00023200"/>
    </source>
</evidence>
<evidence type="ECO:0000256" key="12">
    <source>
        <dbReference type="ARBA" id="ARBA00022870"/>
    </source>
</evidence>
<evidence type="ECO:0000256" key="4">
    <source>
        <dbReference type="ARBA" id="ARBA00022581"/>
    </source>
</evidence>
<protein>
    <submittedName>
        <fullName evidence="20">Z protein</fullName>
    </submittedName>
</protein>
<dbReference type="Gene3D" id="3.30.160.310">
    <property type="match status" value="1"/>
</dbReference>
<evidence type="ECO:0000259" key="19">
    <source>
        <dbReference type="Pfam" id="PF03854"/>
    </source>
</evidence>
<evidence type="ECO:0000256" key="6">
    <source>
        <dbReference type="ARBA" id="ARBA00022637"/>
    </source>
</evidence>
<keyword evidence="10" id="KW-0862">Zinc</keyword>
<dbReference type="InterPro" id="IPR038485">
    <property type="entry name" value="Z_RING-type_Znf_sf"/>
</dbReference>
<comment type="function">
    <text evidence="16">Plays a crucial role in virion assembly and budding. Expressed late in the virus life cycle, it acts as an inhibitor of viral transcription and RNA synthesis by interacting with the viral polymerase L. Presumably recruits the NP encapsidated genome to cellular membranes at budding sites via direct interaction with NP. Plays critical roles in the final steps of viral release by interacting with host TSG101, a member of the vacuolar protein-sorting pathway and using other cellular host proteins involved in vesicle formation pathway. The budding of the virus progeny occurs after association of protein Z with the viral glycoprotein complex SSP-GP1-GP2 at the cell periphery, step that requires myristoylation of protein Z. Also selectively represses protein production by associating with host eIF4E. In cell-based minigenome assay, has an inhibitory effect on the ribonucleoprotein machinery (vRNP), which is responsible for the replication and transcription of the viral genome.</text>
</comment>
<feature type="region of interest" description="Disordered" evidence="18">
    <location>
        <begin position="1"/>
        <end position="23"/>
    </location>
</feature>
<accession>A0A2U8QND6</accession>
<keyword evidence="2" id="KW-1187">Viral budding via the host ESCRT complexes</keyword>
<evidence type="ECO:0000256" key="3">
    <source>
        <dbReference type="ARBA" id="ARBA00022511"/>
    </source>
</evidence>
<keyword evidence="14" id="KW-1035">Host cytoplasm</keyword>
<dbReference type="InterPro" id="IPR003224">
    <property type="entry name" value="Z_RING_Znf"/>
</dbReference>
<evidence type="ECO:0000313" key="20">
    <source>
        <dbReference type="EMBL" id="AWM11452.1"/>
    </source>
</evidence>
<dbReference type="EMBL" id="MF414201">
    <property type="protein sequence ID" value="AWM11452.1"/>
    <property type="molecule type" value="Genomic_RNA"/>
</dbReference>
<evidence type="ECO:0000256" key="5">
    <source>
        <dbReference type="ARBA" id="ARBA00022612"/>
    </source>
</evidence>
<evidence type="ECO:0000256" key="15">
    <source>
        <dbReference type="ARBA" id="ARBA00023288"/>
    </source>
</evidence>
<evidence type="ECO:0000313" key="21">
    <source>
        <dbReference type="Proteomes" id="UP000503361"/>
    </source>
</evidence>
<evidence type="ECO:0000256" key="1">
    <source>
        <dbReference type="ARBA" id="ARBA00005503"/>
    </source>
</evidence>
<dbReference type="Pfam" id="PF03854">
    <property type="entry name" value="zf-P11"/>
    <property type="match status" value="1"/>
</dbReference>
<feature type="lipid moiety-binding region" description="N-myristoyl glycine; by host" evidence="17">
    <location>
        <position position="2"/>
    </location>
</feature>
<comment type="similarity">
    <text evidence="1">Belongs to the arenaviridae Z protein family.</text>
</comment>
<keyword evidence="6" id="KW-1198">Viral budding</keyword>
<keyword evidence="13" id="KW-0472">Membrane</keyword>
<keyword evidence="4" id="KW-0945">Host-virus interaction</keyword>
<evidence type="ECO:0000256" key="10">
    <source>
        <dbReference type="ARBA" id="ARBA00022833"/>
    </source>
</evidence>
<evidence type="ECO:0000256" key="16">
    <source>
        <dbReference type="ARBA" id="ARBA00093315"/>
    </source>
</evidence>
<dbReference type="GO" id="GO:0039702">
    <property type="term" value="P:viral budding via host ESCRT complex"/>
    <property type="evidence" value="ECO:0007669"/>
    <property type="project" value="UniProtKB-KW"/>
</dbReference>
<evidence type="ECO:0000256" key="8">
    <source>
        <dbReference type="ARBA" id="ARBA00022723"/>
    </source>
</evidence>
<proteinExistence type="inferred from homology"/>
<dbReference type="GO" id="GO:0008270">
    <property type="term" value="F:zinc ion binding"/>
    <property type="evidence" value="ECO:0007669"/>
    <property type="project" value="UniProtKB-KW"/>
</dbReference>
<feature type="domain" description="RING finger protein Z zinc finger" evidence="19">
    <location>
        <begin position="29"/>
        <end position="77"/>
    </location>
</feature>
<evidence type="ECO:0000256" key="18">
    <source>
        <dbReference type="SAM" id="MobiDB-lite"/>
    </source>
</evidence>